<dbReference type="GO" id="GO:0005524">
    <property type="term" value="F:ATP binding"/>
    <property type="evidence" value="ECO:0007669"/>
    <property type="project" value="UniProtKB-KW"/>
</dbReference>
<evidence type="ECO:0000256" key="7">
    <source>
        <dbReference type="ARBA" id="ARBA00022741"/>
    </source>
</evidence>
<evidence type="ECO:0000256" key="8">
    <source>
        <dbReference type="ARBA" id="ARBA00022777"/>
    </source>
</evidence>
<dbReference type="InterPro" id="IPR050205">
    <property type="entry name" value="CDPK_Ser/Thr_kinases"/>
</dbReference>
<dbReference type="Gene3D" id="1.10.510.10">
    <property type="entry name" value="Transferase(Phosphotransferase) domain 1"/>
    <property type="match status" value="1"/>
</dbReference>
<dbReference type="PANTHER" id="PTHR24349">
    <property type="entry name" value="SERINE/THREONINE-PROTEIN KINASE"/>
    <property type="match status" value="1"/>
</dbReference>
<dbReference type="InterPro" id="IPR018247">
    <property type="entry name" value="EF_Hand_1_Ca_BS"/>
</dbReference>
<dbReference type="FunFam" id="3.30.200.20:FF:000315">
    <property type="entry name" value="Calcium-dependent protein kinase 3"/>
    <property type="match status" value="1"/>
</dbReference>
<dbReference type="PROSITE" id="PS50222">
    <property type="entry name" value="EF_HAND_2"/>
    <property type="match status" value="3"/>
</dbReference>
<comment type="caution">
    <text evidence="16">The sequence shown here is derived from an EMBL/GenBank/DDBJ whole genome shotgun (WGS) entry which is preliminary data.</text>
</comment>
<feature type="domain" description="Protein kinase" evidence="14">
    <location>
        <begin position="183"/>
        <end position="442"/>
    </location>
</feature>
<proteinExistence type="inferred from homology"/>
<evidence type="ECO:0000256" key="4">
    <source>
        <dbReference type="ARBA" id="ARBA00022679"/>
    </source>
</evidence>
<evidence type="ECO:0000256" key="11">
    <source>
        <dbReference type="ARBA" id="ARBA00024334"/>
    </source>
</evidence>
<dbReference type="Gene3D" id="3.30.200.20">
    <property type="entry name" value="Phosphorylase Kinase, domain 1"/>
    <property type="match status" value="1"/>
</dbReference>
<keyword evidence="6" id="KW-0677">Repeat</keyword>
<dbReference type="InterPro" id="IPR000719">
    <property type="entry name" value="Prot_kinase_dom"/>
</dbReference>
<keyword evidence="9" id="KW-0106">Calcium</keyword>
<protein>
    <recommendedName>
        <fullName evidence="2">non-specific serine/threonine protein kinase</fullName>
        <ecNumber evidence="2">2.7.11.1</ecNumber>
    </recommendedName>
</protein>
<feature type="domain" description="EF-hand" evidence="15">
    <location>
        <begin position="485"/>
        <end position="520"/>
    </location>
</feature>
<name>A0A812R8M1_9DINO</name>
<comment type="catalytic activity">
    <reaction evidence="12">
        <text>L-threonyl-[protein] + ATP = O-phospho-L-threonyl-[protein] + ADP + H(+)</text>
        <dbReference type="Rhea" id="RHEA:46608"/>
        <dbReference type="Rhea" id="RHEA-COMP:11060"/>
        <dbReference type="Rhea" id="RHEA-COMP:11605"/>
        <dbReference type="ChEBI" id="CHEBI:15378"/>
        <dbReference type="ChEBI" id="CHEBI:30013"/>
        <dbReference type="ChEBI" id="CHEBI:30616"/>
        <dbReference type="ChEBI" id="CHEBI:61977"/>
        <dbReference type="ChEBI" id="CHEBI:456216"/>
        <dbReference type="EC" id="2.7.11.1"/>
    </reaction>
</comment>
<evidence type="ECO:0000256" key="1">
    <source>
        <dbReference type="ARBA" id="ARBA00001946"/>
    </source>
</evidence>
<dbReference type="AlphaFoldDB" id="A0A812R8M1"/>
<evidence type="ECO:0000313" key="17">
    <source>
        <dbReference type="Proteomes" id="UP000604046"/>
    </source>
</evidence>
<keyword evidence="17" id="KW-1185">Reference proteome</keyword>
<dbReference type="GO" id="GO:0005509">
    <property type="term" value="F:calcium ion binding"/>
    <property type="evidence" value="ECO:0007669"/>
    <property type="project" value="InterPro"/>
</dbReference>
<evidence type="ECO:0000259" key="14">
    <source>
        <dbReference type="PROSITE" id="PS50011"/>
    </source>
</evidence>
<keyword evidence="3" id="KW-0723">Serine/threonine-protein kinase</keyword>
<dbReference type="PROSITE" id="PS50011">
    <property type="entry name" value="PROTEIN_KINASE_DOM"/>
    <property type="match status" value="1"/>
</dbReference>
<dbReference type="PROSITE" id="PS00018">
    <property type="entry name" value="EF_HAND_1"/>
    <property type="match status" value="2"/>
</dbReference>
<reference evidence="16" key="1">
    <citation type="submission" date="2021-02" db="EMBL/GenBank/DDBJ databases">
        <authorList>
            <person name="Dougan E. K."/>
            <person name="Rhodes N."/>
            <person name="Thang M."/>
            <person name="Chan C."/>
        </authorList>
    </citation>
    <scope>NUCLEOTIDE SEQUENCE</scope>
</reference>
<feature type="domain" description="EF-hand" evidence="15">
    <location>
        <begin position="553"/>
        <end position="588"/>
    </location>
</feature>
<dbReference type="OrthoDB" id="429416at2759"/>
<evidence type="ECO:0000256" key="3">
    <source>
        <dbReference type="ARBA" id="ARBA00022527"/>
    </source>
</evidence>
<keyword evidence="8" id="KW-0418">Kinase</keyword>
<dbReference type="Gene3D" id="1.10.238.10">
    <property type="entry name" value="EF-hand"/>
    <property type="match status" value="2"/>
</dbReference>
<dbReference type="InterPro" id="IPR011992">
    <property type="entry name" value="EF-hand-dom_pair"/>
</dbReference>
<dbReference type="SMART" id="SM00220">
    <property type="entry name" value="S_TKc"/>
    <property type="match status" value="1"/>
</dbReference>
<evidence type="ECO:0000256" key="2">
    <source>
        <dbReference type="ARBA" id="ARBA00012513"/>
    </source>
</evidence>
<dbReference type="SUPFAM" id="SSF56112">
    <property type="entry name" value="Protein kinase-like (PK-like)"/>
    <property type="match status" value="1"/>
</dbReference>
<evidence type="ECO:0000313" key="16">
    <source>
        <dbReference type="EMBL" id="CAE7426086.1"/>
    </source>
</evidence>
<evidence type="ECO:0000256" key="9">
    <source>
        <dbReference type="ARBA" id="ARBA00022837"/>
    </source>
</evidence>
<dbReference type="EC" id="2.7.11.1" evidence="2"/>
<evidence type="ECO:0000259" key="15">
    <source>
        <dbReference type="PROSITE" id="PS50222"/>
    </source>
</evidence>
<dbReference type="Proteomes" id="UP000604046">
    <property type="component" value="Unassembled WGS sequence"/>
</dbReference>
<dbReference type="InterPro" id="IPR002048">
    <property type="entry name" value="EF_hand_dom"/>
</dbReference>
<evidence type="ECO:0000256" key="5">
    <source>
        <dbReference type="ARBA" id="ARBA00022723"/>
    </source>
</evidence>
<comment type="catalytic activity">
    <reaction evidence="13">
        <text>L-seryl-[protein] + ATP = O-phospho-L-seryl-[protein] + ADP + H(+)</text>
        <dbReference type="Rhea" id="RHEA:17989"/>
        <dbReference type="Rhea" id="RHEA-COMP:9863"/>
        <dbReference type="Rhea" id="RHEA-COMP:11604"/>
        <dbReference type="ChEBI" id="CHEBI:15378"/>
        <dbReference type="ChEBI" id="CHEBI:29999"/>
        <dbReference type="ChEBI" id="CHEBI:30616"/>
        <dbReference type="ChEBI" id="CHEBI:83421"/>
        <dbReference type="ChEBI" id="CHEBI:456216"/>
        <dbReference type="EC" id="2.7.11.1"/>
    </reaction>
</comment>
<dbReference type="Pfam" id="PF13499">
    <property type="entry name" value="EF-hand_7"/>
    <property type="match status" value="1"/>
</dbReference>
<keyword evidence="7" id="KW-0547">Nucleotide-binding</keyword>
<dbReference type="InterPro" id="IPR011009">
    <property type="entry name" value="Kinase-like_dom_sf"/>
</dbReference>
<gene>
    <name evidence="16" type="primary">CPK2</name>
    <name evidence="16" type="ORF">SNAT2548_LOCUS23185</name>
</gene>
<organism evidence="16 17">
    <name type="scientific">Symbiodinium natans</name>
    <dbReference type="NCBI Taxonomy" id="878477"/>
    <lineage>
        <taxon>Eukaryota</taxon>
        <taxon>Sar</taxon>
        <taxon>Alveolata</taxon>
        <taxon>Dinophyceae</taxon>
        <taxon>Suessiales</taxon>
        <taxon>Symbiodiniaceae</taxon>
        <taxon>Symbiodinium</taxon>
    </lineage>
</organism>
<evidence type="ECO:0000256" key="10">
    <source>
        <dbReference type="ARBA" id="ARBA00022840"/>
    </source>
</evidence>
<evidence type="ECO:0000256" key="12">
    <source>
        <dbReference type="ARBA" id="ARBA00047899"/>
    </source>
</evidence>
<sequence>MYHDPNVGPSPPAPAVGGYAYGVAPPAVGQPAQYIYKGQRYADLKQLQAAMQNSPLPTAKSSWVQLLRDKVALEKKVKELFHQYAGADRRLQPHEVHGLAFSLGAQLGVDPTAFGDIQVLFHRYDFSGDGQLDESEALHLITHMLRVFRDGLQRQNQSQALPMQPIPDFSAESIPFKQLDNAFALQKKLGQGGQGAVYLATDRSSKLKRVVKFYNKSCANAPVEDIVEEFNLLTALDHPKIARVYEVFQDHVYIYVVSEPYFGGDLTTCASKATERGVALNQNWLAGILKQICAGIMYLHSKKSMHCDIKEANVMISGDTDWHNPNVVVIDFGLARDFRKGSSGIMGTPGYMPPEVWTKGVWTCKGDIFSMGVLFYNMYCLHQRRAFEGQTVQQLQAQTCGMLVDWQPLSNCPSFQNLVQHMMAGNFRERPLVQQVLQHSWWREAGKEESSPVSSEAIKDLGQFKPMSDLHRALMMDMVAKENLTHLKELNALFAQLDTDHSGVVTESEAREALSGKMDPAQVDMLVKTLMGTSGTLTYSRFMAEMISAKKAENDEVLWRIFKELDTDNSNSLDASEIKAMMHKPKVREIMADRTVADIMDRMDLSRTGRVTFWDFKRALEMMDMSRSRAGSSATGGATPLYAEGDKVQYFSATYACWMDTMITAVDPGSGALQLQCKPGSSWFLESDLRVFA</sequence>
<dbReference type="SMART" id="SM00054">
    <property type="entry name" value="EFh"/>
    <property type="match status" value="4"/>
</dbReference>
<dbReference type="Pfam" id="PF00069">
    <property type="entry name" value="Pkinase"/>
    <property type="match status" value="1"/>
</dbReference>
<dbReference type="Pfam" id="PF13202">
    <property type="entry name" value="EF-hand_5"/>
    <property type="match status" value="1"/>
</dbReference>
<keyword evidence="5" id="KW-0479">Metal-binding</keyword>
<accession>A0A812R8M1</accession>
<keyword evidence="10" id="KW-0067">ATP-binding</keyword>
<feature type="domain" description="EF-hand" evidence="15">
    <location>
        <begin position="591"/>
        <end position="626"/>
    </location>
</feature>
<keyword evidence="4" id="KW-0808">Transferase</keyword>
<comment type="similarity">
    <text evidence="11">Belongs to the protein kinase superfamily. Ser/Thr protein kinase family. CDPK subfamily.</text>
</comment>
<evidence type="ECO:0000256" key="13">
    <source>
        <dbReference type="ARBA" id="ARBA00048679"/>
    </source>
</evidence>
<dbReference type="SUPFAM" id="SSF47473">
    <property type="entry name" value="EF-hand"/>
    <property type="match status" value="2"/>
</dbReference>
<comment type="cofactor">
    <cofactor evidence="1">
        <name>Mg(2+)</name>
        <dbReference type="ChEBI" id="CHEBI:18420"/>
    </cofactor>
</comment>
<dbReference type="EMBL" id="CAJNDS010002313">
    <property type="protein sequence ID" value="CAE7426086.1"/>
    <property type="molecule type" value="Genomic_DNA"/>
</dbReference>
<dbReference type="GO" id="GO:0004674">
    <property type="term" value="F:protein serine/threonine kinase activity"/>
    <property type="evidence" value="ECO:0007669"/>
    <property type="project" value="UniProtKB-KW"/>
</dbReference>
<evidence type="ECO:0000256" key="6">
    <source>
        <dbReference type="ARBA" id="ARBA00022737"/>
    </source>
</evidence>